<dbReference type="AlphaFoldDB" id="A0A1E3BJ60"/>
<dbReference type="VEuPathDB" id="FungiDB:SI65_04037"/>
<evidence type="ECO:0000313" key="2">
    <source>
        <dbReference type="Proteomes" id="UP000094569"/>
    </source>
</evidence>
<comment type="caution">
    <text evidence="1">The sequence shown here is derived from an EMBL/GenBank/DDBJ whole genome shotgun (WGS) entry which is preliminary data.</text>
</comment>
<reference evidence="1 2" key="1">
    <citation type="journal article" date="2016" name="BMC Genomics">
        <title>Comparative genomic and transcriptomic analyses of the Fuzhuan brick tea-fermentation fungus Aspergillus cristatus.</title>
        <authorList>
            <person name="Ge Y."/>
            <person name="Wang Y."/>
            <person name="Liu Y."/>
            <person name="Tan Y."/>
            <person name="Ren X."/>
            <person name="Zhang X."/>
            <person name="Hyde K.D."/>
            <person name="Liu Y."/>
            <person name="Liu Z."/>
        </authorList>
    </citation>
    <scope>NUCLEOTIDE SEQUENCE [LARGE SCALE GENOMIC DNA]</scope>
    <source>
        <strain evidence="1 2">GZAAS20.1005</strain>
    </source>
</reference>
<accession>A0A1E3BJ60</accession>
<dbReference type="STRING" id="573508.A0A1E3BJ60"/>
<evidence type="ECO:0000313" key="1">
    <source>
        <dbReference type="EMBL" id="ODM20984.1"/>
    </source>
</evidence>
<dbReference type="Proteomes" id="UP000094569">
    <property type="component" value="Unassembled WGS sequence"/>
</dbReference>
<sequence length="143" mass="15831">MATNPEPSTYNLAVPLAFHTSEFCSCSTGHVPSPFASLEQVFAPIKPLSNGATLEHTRSEIVSVYSRTRVTIFITILAAMIITRGISLTNFAVASSALAFQVFVLYPWHKQLDDNFEALKKEHLRLLHKIETVGFGQPKGIRE</sequence>
<protein>
    <submittedName>
        <fullName evidence="1">Uncharacterized protein</fullName>
    </submittedName>
</protein>
<gene>
    <name evidence="1" type="ORF">SI65_04037</name>
</gene>
<dbReference type="PANTHER" id="PTHR40135">
    <property type="entry name" value="MITOCHONDRIAL PHOSPHATE CARRIER PROTEIN"/>
    <property type="match status" value="1"/>
</dbReference>
<dbReference type="OrthoDB" id="9992270at2759"/>
<dbReference type="EMBL" id="JXNT01000003">
    <property type="protein sequence ID" value="ODM20984.1"/>
    <property type="molecule type" value="Genomic_DNA"/>
</dbReference>
<proteinExistence type="predicted"/>
<name>A0A1E3BJ60_ASPCR</name>
<dbReference type="PANTHER" id="PTHR40135:SF1">
    <property type="entry name" value="MITOCHONDRIAL PHOSPHATE CARRIER PROTEIN"/>
    <property type="match status" value="1"/>
</dbReference>
<organism evidence="1 2">
    <name type="scientific">Aspergillus cristatus</name>
    <name type="common">Chinese Fuzhuan brick tea-fermentation fungus</name>
    <name type="synonym">Eurotium cristatum</name>
    <dbReference type="NCBI Taxonomy" id="573508"/>
    <lineage>
        <taxon>Eukaryota</taxon>
        <taxon>Fungi</taxon>
        <taxon>Dikarya</taxon>
        <taxon>Ascomycota</taxon>
        <taxon>Pezizomycotina</taxon>
        <taxon>Eurotiomycetes</taxon>
        <taxon>Eurotiomycetidae</taxon>
        <taxon>Eurotiales</taxon>
        <taxon>Aspergillaceae</taxon>
        <taxon>Aspergillus</taxon>
        <taxon>Aspergillus subgen. Aspergillus</taxon>
    </lineage>
</organism>
<keyword evidence="2" id="KW-1185">Reference proteome</keyword>